<evidence type="ECO:0000259" key="7">
    <source>
        <dbReference type="PROSITE" id="PS50048"/>
    </source>
</evidence>
<dbReference type="CDD" id="cd00067">
    <property type="entry name" value="GAL4"/>
    <property type="match status" value="1"/>
</dbReference>
<evidence type="ECO:0000313" key="8">
    <source>
        <dbReference type="EMBL" id="CRG83094.1"/>
    </source>
</evidence>
<dbReference type="Gene3D" id="4.10.240.10">
    <property type="entry name" value="Zn(2)-C6 fungal-type DNA-binding domain"/>
    <property type="match status" value="1"/>
</dbReference>
<dbReference type="AlphaFoldDB" id="A0A0U1LJA8"/>
<dbReference type="CDD" id="cd12148">
    <property type="entry name" value="fungal_TF_MHR"/>
    <property type="match status" value="1"/>
</dbReference>
<dbReference type="STRING" id="28573.A0A0U1LJA8"/>
<evidence type="ECO:0000256" key="1">
    <source>
        <dbReference type="ARBA" id="ARBA00004123"/>
    </source>
</evidence>
<dbReference type="GO" id="GO:0008270">
    <property type="term" value="F:zinc ion binding"/>
    <property type="evidence" value="ECO:0007669"/>
    <property type="project" value="InterPro"/>
</dbReference>
<keyword evidence="2" id="KW-0479">Metal-binding</keyword>
<dbReference type="InterPro" id="IPR036864">
    <property type="entry name" value="Zn2-C6_fun-type_DNA-bd_sf"/>
</dbReference>
<evidence type="ECO:0000256" key="5">
    <source>
        <dbReference type="ARBA" id="ARBA00023163"/>
    </source>
</evidence>
<keyword evidence="9" id="KW-1185">Reference proteome</keyword>
<dbReference type="GO" id="GO:0000981">
    <property type="term" value="F:DNA-binding transcription factor activity, RNA polymerase II-specific"/>
    <property type="evidence" value="ECO:0007669"/>
    <property type="project" value="InterPro"/>
</dbReference>
<dbReference type="SMART" id="SM00066">
    <property type="entry name" value="GAL4"/>
    <property type="match status" value="1"/>
</dbReference>
<evidence type="ECO:0000256" key="3">
    <source>
        <dbReference type="ARBA" id="ARBA00023015"/>
    </source>
</evidence>
<evidence type="ECO:0000256" key="2">
    <source>
        <dbReference type="ARBA" id="ARBA00022723"/>
    </source>
</evidence>
<dbReference type="OMA" id="TVWSRPI"/>
<dbReference type="PANTHER" id="PTHR31001:SF76">
    <property type="entry name" value="ZN(2)-C6 FUNGAL-TYPE DOMAIN-CONTAINING PROTEIN"/>
    <property type="match status" value="1"/>
</dbReference>
<evidence type="ECO:0000313" key="9">
    <source>
        <dbReference type="Proteomes" id="UP000054383"/>
    </source>
</evidence>
<evidence type="ECO:0000256" key="4">
    <source>
        <dbReference type="ARBA" id="ARBA00023125"/>
    </source>
</evidence>
<protein>
    <submittedName>
        <fullName evidence="8">Centromere DNA-binding protein complex CBF3 subunit B</fullName>
    </submittedName>
</protein>
<dbReference type="InterPro" id="IPR007219">
    <property type="entry name" value="XnlR_reg_dom"/>
</dbReference>
<dbReference type="SUPFAM" id="SSF57701">
    <property type="entry name" value="Zn2/Cys6 DNA-binding domain"/>
    <property type="match status" value="1"/>
</dbReference>
<dbReference type="Pfam" id="PF00172">
    <property type="entry name" value="Zn_clus"/>
    <property type="match status" value="1"/>
</dbReference>
<dbReference type="GO" id="GO:0006351">
    <property type="term" value="P:DNA-templated transcription"/>
    <property type="evidence" value="ECO:0007669"/>
    <property type="project" value="InterPro"/>
</dbReference>
<keyword evidence="4 8" id="KW-0238">DNA-binding</keyword>
<keyword evidence="5" id="KW-0804">Transcription</keyword>
<accession>A0A0U1LJA8</accession>
<gene>
    <name evidence="8" type="ORF">PISL3812_00442</name>
</gene>
<name>A0A0U1LJA8_TALIS</name>
<dbReference type="EMBL" id="CVMT01000001">
    <property type="protein sequence ID" value="CRG83094.1"/>
    <property type="molecule type" value="Genomic_DNA"/>
</dbReference>
<dbReference type="GO" id="GO:0003677">
    <property type="term" value="F:DNA binding"/>
    <property type="evidence" value="ECO:0007669"/>
    <property type="project" value="UniProtKB-KW"/>
</dbReference>
<dbReference type="GO" id="GO:0005634">
    <property type="term" value="C:nucleus"/>
    <property type="evidence" value="ECO:0007669"/>
    <property type="project" value="UniProtKB-SubCell"/>
</dbReference>
<dbReference type="PANTHER" id="PTHR31001">
    <property type="entry name" value="UNCHARACTERIZED TRANSCRIPTIONAL REGULATORY PROTEIN"/>
    <property type="match status" value="1"/>
</dbReference>
<dbReference type="InterPro" id="IPR001138">
    <property type="entry name" value="Zn2Cys6_DnaBD"/>
</dbReference>
<proteinExistence type="predicted"/>
<dbReference type="InterPro" id="IPR050613">
    <property type="entry name" value="Sec_Metabolite_Reg"/>
</dbReference>
<comment type="subcellular location">
    <subcellularLocation>
        <location evidence="1">Nucleus</location>
    </subcellularLocation>
</comment>
<dbReference type="OrthoDB" id="1747771at2759"/>
<feature type="domain" description="Zn(2)-C6 fungal-type" evidence="7">
    <location>
        <begin position="14"/>
        <end position="45"/>
    </location>
</feature>
<evidence type="ECO:0000256" key="6">
    <source>
        <dbReference type="ARBA" id="ARBA00023242"/>
    </source>
</evidence>
<keyword evidence="6" id="KW-0539">Nucleus</keyword>
<reference evidence="8 9" key="1">
    <citation type="submission" date="2015-04" db="EMBL/GenBank/DDBJ databases">
        <authorList>
            <person name="Syromyatnikov M.Y."/>
            <person name="Popov V.N."/>
        </authorList>
    </citation>
    <scope>NUCLEOTIDE SEQUENCE [LARGE SCALE GENOMIC DNA]</scope>
    <source>
        <strain evidence="8">WF-38-12</strain>
    </source>
</reference>
<organism evidence="8 9">
    <name type="scientific">Talaromyces islandicus</name>
    <name type="common">Penicillium islandicum</name>
    <dbReference type="NCBI Taxonomy" id="28573"/>
    <lineage>
        <taxon>Eukaryota</taxon>
        <taxon>Fungi</taxon>
        <taxon>Dikarya</taxon>
        <taxon>Ascomycota</taxon>
        <taxon>Pezizomycotina</taxon>
        <taxon>Eurotiomycetes</taxon>
        <taxon>Eurotiomycetidae</taxon>
        <taxon>Eurotiales</taxon>
        <taxon>Trichocomaceae</taxon>
        <taxon>Talaromyces</taxon>
        <taxon>Talaromyces sect. Islandici</taxon>
    </lineage>
</organism>
<dbReference type="PROSITE" id="PS00463">
    <property type="entry name" value="ZN2_CY6_FUNGAL_1"/>
    <property type="match status" value="1"/>
</dbReference>
<dbReference type="Proteomes" id="UP000054383">
    <property type="component" value="Unassembled WGS sequence"/>
</dbReference>
<keyword evidence="3" id="KW-0805">Transcription regulation</keyword>
<dbReference type="Pfam" id="PF04082">
    <property type="entry name" value="Fungal_trans"/>
    <property type="match status" value="1"/>
</dbReference>
<sequence>MPLPVRETQRVPRSCIPCSRRKVKCSKKIPCEQCIQRGDTATCMREVVKVGGRVTVAVDEERDGNPPDSALLRENISLKIRIRQLELALSRPELVKLETDIPRATTTKQQDLHSSESILSDFQAHVFGLSIDSSTPNPVNQSSSWGSQVKLILPTRRWSDTIVEFSLTQLGWVHCALDEATFMKEHDIFWKGLIDNEQNALSNHGWIAVYLSVLAVGAYFIDDKTIDNVQLLFESFAGPKTSPVSSPPSRTWYAAALRELDLADYTRRPSLATVQALAILNILRKNLGEPSREFILHGAAVNVARLVGIDHLPEDKTADQNPVLRSFRRRLWWTLVICDWLTVWSRPISIHPTSFTTVLETKDEKSEDPPSVYEYHKAIAQFAALTRNHINSIRDWSTGIVQASLEEIDSICAAFPPHLAYPSPTETSVHVEPYWCPVQRNLMLNCADSWRIALCVAVIPQILDRSETERDGVAVLQDGISAAKRILQRRCNDPSLFFNKFWAVTCATVAAGIFIALHMICFTNSNGNHPAADVAGMHDLVMLSISLIENSPPTEARHDALLVLRRLMHLYEHVFRTSAHRTIDRAALARIVRLVACPSLWDSLSDTESTVRFVFFDNSQAHRVWTGGSPCSEESKQTTTSAGDTCEAEEQEGGILGAWEQYSEIGAQNMETVPYFDQLFPSADLIDTSLPFVDSAMLGDMLR</sequence>
<dbReference type="PROSITE" id="PS50048">
    <property type="entry name" value="ZN2_CY6_FUNGAL_2"/>
    <property type="match status" value="1"/>
</dbReference>